<reference evidence="2 3" key="1">
    <citation type="submission" date="2016-09" db="EMBL/GenBank/DDBJ databases">
        <authorList>
            <person name="Capua I."/>
            <person name="De Benedictis P."/>
            <person name="Joannis T."/>
            <person name="Lombin L.H."/>
            <person name="Cattoli G."/>
        </authorList>
    </citation>
    <scope>NUCLEOTIDE SEQUENCE [LARGE SCALE GENOMIC DNA]</scope>
    <source>
        <strain evidence="2 3">IMI 309357</strain>
    </source>
</reference>
<organism evidence="2 3">
    <name type="scientific">Colletotrichum orchidophilum</name>
    <dbReference type="NCBI Taxonomy" id="1209926"/>
    <lineage>
        <taxon>Eukaryota</taxon>
        <taxon>Fungi</taxon>
        <taxon>Dikarya</taxon>
        <taxon>Ascomycota</taxon>
        <taxon>Pezizomycotina</taxon>
        <taxon>Sordariomycetes</taxon>
        <taxon>Hypocreomycetidae</taxon>
        <taxon>Glomerellales</taxon>
        <taxon>Glomerellaceae</taxon>
        <taxon>Colletotrichum</taxon>
    </lineage>
</organism>
<comment type="caution">
    <text evidence="2">The sequence shown here is derived from an EMBL/GenBank/DDBJ whole genome shotgun (WGS) entry which is preliminary data.</text>
</comment>
<dbReference type="GeneID" id="34560397"/>
<feature type="region of interest" description="Disordered" evidence="1">
    <location>
        <begin position="1"/>
        <end position="34"/>
    </location>
</feature>
<evidence type="ECO:0000313" key="3">
    <source>
        <dbReference type="Proteomes" id="UP000176998"/>
    </source>
</evidence>
<dbReference type="EMBL" id="MJBS01000057">
    <property type="protein sequence ID" value="OHE97468.1"/>
    <property type="molecule type" value="Genomic_DNA"/>
</dbReference>
<evidence type="ECO:0000256" key="1">
    <source>
        <dbReference type="SAM" id="MobiDB-lite"/>
    </source>
</evidence>
<sequence length="131" mass="14030">PLSHAGYSTAAPRFEAPSTEPPSRRPSLTVNSYTGFLSPDSSENGIPVNVSSAQSFLALRFSCASNIWYGPPVNAHETSPMLAEPRTTHARPANSLVFIRIIETASLSLFSFKTLSLPNFPSAGQHVQSLA</sequence>
<gene>
    <name evidence="2" type="ORF">CORC01_07250</name>
</gene>
<proteinExistence type="predicted"/>
<dbReference type="AlphaFoldDB" id="A0A1G4B7N9"/>
<name>A0A1G4B7N9_9PEZI</name>
<keyword evidence="3" id="KW-1185">Reference proteome</keyword>
<protein>
    <submittedName>
        <fullName evidence="2">Uncharacterized protein</fullName>
    </submittedName>
</protein>
<dbReference type="RefSeq" id="XP_022474621.1">
    <property type="nucleotide sequence ID" value="XM_022618887.1"/>
</dbReference>
<evidence type="ECO:0000313" key="2">
    <source>
        <dbReference type="EMBL" id="OHE97468.1"/>
    </source>
</evidence>
<feature type="non-terminal residue" evidence="2">
    <location>
        <position position="1"/>
    </location>
</feature>
<accession>A0A1G4B7N9</accession>
<dbReference type="Proteomes" id="UP000176998">
    <property type="component" value="Unassembled WGS sequence"/>
</dbReference>